<organism evidence="4 5">
    <name type="scientific">Phialemonium atrogriseum</name>
    <dbReference type="NCBI Taxonomy" id="1093897"/>
    <lineage>
        <taxon>Eukaryota</taxon>
        <taxon>Fungi</taxon>
        <taxon>Dikarya</taxon>
        <taxon>Ascomycota</taxon>
        <taxon>Pezizomycotina</taxon>
        <taxon>Sordariomycetes</taxon>
        <taxon>Sordariomycetidae</taxon>
        <taxon>Cephalothecales</taxon>
        <taxon>Cephalothecaceae</taxon>
        <taxon>Phialemonium</taxon>
    </lineage>
</organism>
<comment type="similarity">
    <text evidence="1">Belongs to the short-chain dehydrogenases/reductases (SDR) family.</text>
</comment>
<proteinExistence type="inferred from homology"/>
<dbReference type="AlphaFoldDB" id="A0AAJ0FGW9"/>
<keyword evidence="5" id="KW-1185">Reference proteome</keyword>
<evidence type="ECO:0000256" key="2">
    <source>
        <dbReference type="ARBA" id="ARBA00022857"/>
    </source>
</evidence>
<dbReference type="GeneID" id="85309468"/>
<evidence type="ECO:0000256" key="1">
    <source>
        <dbReference type="ARBA" id="ARBA00006484"/>
    </source>
</evidence>
<reference evidence="4" key="1">
    <citation type="submission" date="2023-06" db="EMBL/GenBank/DDBJ databases">
        <title>Genome-scale phylogeny and comparative genomics of the fungal order Sordariales.</title>
        <authorList>
            <consortium name="Lawrence Berkeley National Laboratory"/>
            <person name="Hensen N."/>
            <person name="Bonometti L."/>
            <person name="Westerberg I."/>
            <person name="Brannstrom I.O."/>
            <person name="Guillou S."/>
            <person name="Cros-Aarteil S."/>
            <person name="Calhoun S."/>
            <person name="Haridas S."/>
            <person name="Kuo A."/>
            <person name="Mondo S."/>
            <person name="Pangilinan J."/>
            <person name="Riley R."/>
            <person name="Labutti K."/>
            <person name="Andreopoulos B."/>
            <person name="Lipzen A."/>
            <person name="Chen C."/>
            <person name="Yanf M."/>
            <person name="Daum C."/>
            <person name="Ng V."/>
            <person name="Clum A."/>
            <person name="Steindorff A."/>
            <person name="Ohm R."/>
            <person name="Martin F."/>
            <person name="Silar P."/>
            <person name="Natvig D."/>
            <person name="Lalanne C."/>
            <person name="Gautier V."/>
            <person name="Ament-Velasquez S.L."/>
            <person name="Kruys A."/>
            <person name="Hutchinson M.I."/>
            <person name="Powell A.J."/>
            <person name="Barry K."/>
            <person name="Miller A.N."/>
            <person name="Grigoriev I.V."/>
            <person name="Debuchy R."/>
            <person name="Gladieux P."/>
            <person name="Thoren M.H."/>
            <person name="Johannesson H."/>
        </authorList>
    </citation>
    <scope>NUCLEOTIDE SEQUENCE</scope>
    <source>
        <strain evidence="4">8032-3</strain>
    </source>
</reference>
<dbReference type="EMBL" id="MU839033">
    <property type="protein sequence ID" value="KAK1762778.1"/>
    <property type="molecule type" value="Genomic_DNA"/>
</dbReference>
<protein>
    <submittedName>
        <fullName evidence="4">Uncharacterized protein</fullName>
    </submittedName>
</protein>
<evidence type="ECO:0000313" key="5">
    <source>
        <dbReference type="Proteomes" id="UP001244011"/>
    </source>
</evidence>
<dbReference type="InterPro" id="IPR020904">
    <property type="entry name" value="Sc_DH/Rdtase_CS"/>
</dbReference>
<dbReference type="Pfam" id="PF00106">
    <property type="entry name" value="adh_short"/>
    <property type="match status" value="1"/>
</dbReference>
<keyword evidence="2" id="KW-0521">NADP</keyword>
<evidence type="ECO:0000313" key="4">
    <source>
        <dbReference type="EMBL" id="KAK1762778.1"/>
    </source>
</evidence>
<dbReference type="RefSeq" id="XP_060278991.1">
    <property type="nucleotide sequence ID" value="XM_060426281.1"/>
</dbReference>
<dbReference type="GO" id="GO:0016616">
    <property type="term" value="F:oxidoreductase activity, acting on the CH-OH group of donors, NAD or NADP as acceptor"/>
    <property type="evidence" value="ECO:0007669"/>
    <property type="project" value="TreeGrafter"/>
</dbReference>
<dbReference type="InterPro" id="IPR002347">
    <property type="entry name" value="SDR_fam"/>
</dbReference>
<sequence>MSEDSARAFLDPRKLLTPMVAAVNTAYQAALECQPMPPWLRNALILSGLALATFSVNNLAMLWTAKTFLLNMAEHNHGHFLIVASQTGYVATAGLTDYSATKAAAIAIYEGLHSEMRNLNRAPAVRVSCVSPSAVDTKMFSGIKLNGGMKSLTPEELGDAIVDVLRSGKAQHILVPRSAYLATPTRMLPDWLRVVMQDGAIGVFTNLKPHNPMADS</sequence>
<dbReference type="PANTHER" id="PTHR24322:SF736">
    <property type="entry name" value="RETINOL DEHYDROGENASE 10"/>
    <property type="match status" value="1"/>
</dbReference>
<dbReference type="PRINTS" id="PR00081">
    <property type="entry name" value="GDHRDH"/>
</dbReference>
<dbReference type="InterPro" id="IPR036291">
    <property type="entry name" value="NAD(P)-bd_dom_sf"/>
</dbReference>
<name>A0AAJ0FGW9_9PEZI</name>
<dbReference type="Gene3D" id="3.40.50.720">
    <property type="entry name" value="NAD(P)-binding Rossmann-like Domain"/>
    <property type="match status" value="1"/>
</dbReference>
<dbReference type="PANTHER" id="PTHR24322">
    <property type="entry name" value="PKSB"/>
    <property type="match status" value="1"/>
</dbReference>
<dbReference type="Proteomes" id="UP001244011">
    <property type="component" value="Unassembled WGS sequence"/>
</dbReference>
<evidence type="ECO:0000256" key="3">
    <source>
        <dbReference type="ARBA" id="ARBA00023002"/>
    </source>
</evidence>
<gene>
    <name evidence="4" type="ORF">QBC33DRAFT_519166</name>
</gene>
<dbReference type="PROSITE" id="PS00061">
    <property type="entry name" value="ADH_SHORT"/>
    <property type="match status" value="1"/>
</dbReference>
<comment type="caution">
    <text evidence="4">The sequence shown here is derived from an EMBL/GenBank/DDBJ whole genome shotgun (WGS) entry which is preliminary data.</text>
</comment>
<keyword evidence="3" id="KW-0560">Oxidoreductase</keyword>
<dbReference type="SUPFAM" id="SSF51735">
    <property type="entry name" value="NAD(P)-binding Rossmann-fold domains"/>
    <property type="match status" value="1"/>
</dbReference>
<accession>A0AAJ0FGW9</accession>